<dbReference type="eggNOG" id="COG1961">
    <property type="taxonomic scope" value="Bacteria"/>
</dbReference>
<organism evidence="3 4">
    <name type="scientific">Roseobacter denitrificans (strain ATCC 33942 / OCh 114)</name>
    <name type="common">Erythrobacter sp. (strain OCh 114)</name>
    <name type="synonym">Roseobacter denitrificans</name>
    <dbReference type="NCBI Taxonomy" id="375451"/>
    <lineage>
        <taxon>Bacteria</taxon>
        <taxon>Pseudomonadati</taxon>
        <taxon>Pseudomonadota</taxon>
        <taxon>Alphaproteobacteria</taxon>
        <taxon>Rhodobacterales</taxon>
        <taxon>Roseobacteraceae</taxon>
        <taxon>Roseobacter</taxon>
    </lineage>
</organism>
<dbReference type="OrthoDB" id="7277848at2"/>
<dbReference type="EMBL" id="CP000362">
    <property type="protein sequence ID" value="ABG31460.1"/>
    <property type="molecule type" value="Genomic_DNA"/>
</dbReference>
<dbReference type="InterPro" id="IPR006119">
    <property type="entry name" value="Resolv_N"/>
</dbReference>
<evidence type="ECO:0000256" key="1">
    <source>
        <dbReference type="SAM" id="Coils"/>
    </source>
</evidence>
<dbReference type="AlphaFoldDB" id="Q168Y3"/>
<feature type="domain" description="Resolvase/invertase-type recombinase catalytic" evidence="2">
    <location>
        <begin position="10"/>
        <end position="160"/>
    </location>
</feature>
<accession>Q168Y3</accession>
<evidence type="ECO:0000259" key="2">
    <source>
        <dbReference type="SMART" id="SM00857"/>
    </source>
</evidence>
<dbReference type="SUPFAM" id="SSF53041">
    <property type="entry name" value="Resolvase-like"/>
    <property type="match status" value="1"/>
</dbReference>
<dbReference type="KEGG" id="rde:RD1_1848"/>
<dbReference type="InterPro" id="IPR025827">
    <property type="entry name" value="Zn_ribbon_recom_dom"/>
</dbReference>
<evidence type="ECO:0000313" key="3">
    <source>
        <dbReference type="EMBL" id="ABG31460.1"/>
    </source>
</evidence>
<dbReference type="CDD" id="cd00338">
    <property type="entry name" value="Ser_Recombinase"/>
    <property type="match status" value="1"/>
</dbReference>
<dbReference type="InterPro" id="IPR038109">
    <property type="entry name" value="DNA_bind_recomb_sf"/>
</dbReference>
<protein>
    <submittedName>
        <fullName evidence="3">Site-specific DNA recombinase, putative</fullName>
    </submittedName>
</protein>
<evidence type="ECO:0000313" key="4">
    <source>
        <dbReference type="Proteomes" id="UP000007029"/>
    </source>
</evidence>
<dbReference type="InterPro" id="IPR050639">
    <property type="entry name" value="SSR_resolvase"/>
</dbReference>
<keyword evidence="1" id="KW-0175">Coiled coil</keyword>
<proteinExistence type="predicted"/>
<dbReference type="InterPro" id="IPR036162">
    <property type="entry name" value="Resolvase-like_N_sf"/>
</dbReference>
<dbReference type="RefSeq" id="WP_011568079.1">
    <property type="nucleotide sequence ID" value="NC_008209.1"/>
</dbReference>
<dbReference type="HOGENOM" id="CLU_010686_17_1_5"/>
<dbReference type="InterPro" id="IPR011109">
    <property type="entry name" value="DNA_bind_recombinase_dom"/>
</dbReference>
<dbReference type="Proteomes" id="UP000007029">
    <property type="component" value="Chromosome"/>
</dbReference>
<dbReference type="Pfam" id="PF07508">
    <property type="entry name" value="Recombinase"/>
    <property type="match status" value="1"/>
</dbReference>
<gene>
    <name evidence="3" type="ordered locus">RD1_1848</name>
</gene>
<dbReference type="GO" id="GO:0003677">
    <property type="term" value="F:DNA binding"/>
    <property type="evidence" value="ECO:0007669"/>
    <property type="project" value="InterPro"/>
</dbReference>
<dbReference type="STRING" id="375451.RD1_1848"/>
<name>Q168Y3_ROSDO</name>
<dbReference type="Pfam" id="PF13408">
    <property type="entry name" value="Zn_ribbon_recom"/>
    <property type="match status" value="1"/>
</dbReference>
<dbReference type="Gene3D" id="3.90.1750.20">
    <property type="entry name" value="Putative Large Serine Recombinase, Chain B, Domain 2"/>
    <property type="match status" value="1"/>
</dbReference>
<dbReference type="GO" id="GO:0000150">
    <property type="term" value="F:DNA strand exchange activity"/>
    <property type="evidence" value="ECO:0007669"/>
    <property type="project" value="InterPro"/>
</dbReference>
<feature type="coiled-coil region" evidence="1">
    <location>
        <begin position="372"/>
        <end position="399"/>
    </location>
</feature>
<keyword evidence="4" id="KW-1185">Reference proteome</keyword>
<reference evidence="3 4" key="1">
    <citation type="journal article" date="2007" name="J. Bacteriol.">
        <title>The complete genome sequence of Roseobacter denitrificans reveals a mixotrophic rather than photosynthetic metabolism.</title>
        <authorList>
            <person name="Swingley W.D."/>
            <person name="Sadekar S."/>
            <person name="Mastrian S.D."/>
            <person name="Matthies H.J."/>
            <person name="Hao J."/>
            <person name="Ramos H."/>
            <person name="Acharya C.R."/>
            <person name="Conrad A.L."/>
            <person name="Taylor H.L."/>
            <person name="Dejesa L.C."/>
            <person name="Shah M.K."/>
            <person name="O'huallachain M.E."/>
            <person name="Lince M.T."/>
            <person name="Blankenship R.E."/>
            <person name="Beatty J.T."/>
            <person name="Touchman J.W."/>
        </authorList>
    </citation>
    <scope>NUCLEOTIDE SEQUENCE [LARGE SCALE GENOMIC DNA]</scope>
    <source>
        <strain evidence="4">ATCC 33942 / OCh 114</strain>
    </source>
</reference>
<dbReference type="PANTHER" id="PTHR30461:SF23">
    <property type="entry name" value="DNA RECOMBINASE-RELATED"/>
    <property type="match status" value="1"/>
</dbReference>
<dbReference type="Pfam" id="PF00239">
    <property type="entry name" value="Resolvase"/>
    <property type="match status" value="1"/>
</dbReference>
<sequence>MAGSVNQQQAVIYCRVSGAKQVREGDGLASQETRCREYAKYKGYCVLDVFTDDMTGKAASRPGMQSMLGYLHMNASKGSEIVVIIDDISRLARGLTAHLELRQSLAGAGGKLESPSIEFGEDSDSVLVENLLASVAQHQREKNGEQTSNRMKGRMMNGYSVFCAPVGYRYEKTAGHGKLLVRDEPAASIIRKAMEGFASGRFETMAEVKRYLESQPAFPNIDGSIRQQVVTDLFSRVLYAGYIEHEPWGITRRKGHHEALVSLETFERIQARKAERNLAPARTDINADFPLRGAVACADCDAPMTSCWSKSATGKRYPYFWCQTKTCGMYRKSIRAEKIDAAFAEVMHALSPAKGLVGLVKTMLHDAWGQRLAQANTIKETTKRDIAQLDKQLDGLLDRVVESDNPTVLW</sequence>
<dbReference type="PANTHER" id="PTHR30461">
    <property type="entry name" value="DNA-INVERTASE FROM LAMBDOID PROPHAGE"/>
    <property type="match status" value="1"/>
</dbReference>
<dbReference type="SMART" id="SM00857">
    <property type="entry name" value="Resolvase"/>
    <property type="match status" value="1"/>
</dbReference>
<dbReference type="Gene3D" id="3.40.50.1390">
    <property type="entry name" value="Resolvase, N-terminal catalytic domain"/>
    <property type="match status" value="1"/>
</dbReference>